<dbReference type="InterPro" id="IPR033603">
    <property type="entry name" value="CEP44"/>
</dbReference>
<proteinExistence type="predicted"/>
<dbReference type="Proteomes" id="UP000515156">
    <property type="component" value="Chromosome 2"/>
</dbReference>
<feature type="region of interest" description="Disordered" evidence="9">
    <location>
        <begin position="287"/>
        <end position="331"/>
    </location>
</feature>
<dbReference type="GO" id="GO:0005813">
    <property type="term" value="C:centrosome"/>
    <property type="evidence" value="ECO:0007669"/>
    <property type="project" value="TreeGrafter"/>
</dbReference>
<organism evidence="11 14">
    <name type="scientific">Microcaecilia unicolor</name>
    <dbReference type="NCBI Taxonomy" id="1415580"/>
    <lineage>
        <taxon>Eukaryota</taxon>
        <taxon>Metazoa</taxon>
        <taxon>Chordata</taxon>
        <taxon>Craniata</taxon>
        <taxon>Vertebrata</taxon>
        <taxon>Euteleostomi</taxon>
        <taxon>Amphibia</taxon>
        <taxon>Gymnophiona</taxon>
        <taxon>Siphonopidae</taxon>
        <taxon>Microcaecilia</taxon>
    </lineage>
</organism>
<dbReference type="InterPro" id="IPR029157">
    <property type="entry name" value="CEP44_CC"/>
</dbReference>
<dbReference type="RefSeq" id="XP_030047394.1">
    <property type="nucleotide sequence ID" value="XM_030191534.1"/>
</dbReference>
<evidence type="ECO:0000256" key="6">
    <source>
        <dbReference type="ARBA" id="ARBA00023054"/>
    </source>
</evidence>
<name>A0A6P7XB83_9AMPH</name>
<gene>
    <name evidence="12 13 14" type="primary">CEP44</name>
</gene>
<keyword evidence="6" id="KW-0175">Coiled coil</keyword>
<evidence type="ECO:0000313" key="12">
    <source>
        <dbReference type="RefSeq" id="XP_030047392.1"/>
    </source>
</evidence>
<evidence type="ECO:0000256" key="4">
    <source>
        <dbReference type="ARBA" id="ARBA00014053"/>
    </source>
</evidence>
<evidence type="ECO:0000256" key="8">
    <source>
        <dbReference type="ARBA" id="ARBA00046235"/>
    </source>
</evidence>
<keyword evidence="7" id="KW-0206">Cytoskeleton</keyword>
<dbReference type="RefSeq" id="XP_030047393.1">
    <property type="nucleotide sequence ID" value="XM_030191533.1"/>
</dbReference>
<feature type="compositionally biased region" description="Basic and acidic residues" evidence="9">
    <location>
        <begin position="308"/>
        <end position="321"/>
    </location>
</feature>
<dbReference type="GO" id="GO:0007099">
    <property type="term" value="P:centriole replication"/>
    <property type="evidence" value="ECO:0007669"/>
    <property type="project" value="TreeGrafter"/>
</dbReference>
<dbReference type="GeneID" id="115461597"/>
<dbReference type="OrthoDB" id="259598at2759"/>
<evidence type="ECO:0000256" key="1">
    <source>
        <dbReference type="ARBA" id="ARBA00004114"/>
    </source>
</evidence>
<sequence length="379" mass="43166">MTTGDIKGCLRKLEQGLRLLSYPRDVDYTGLFKGDPAAFLPMVSYAFSSYSNYVAEILVDSDLGFTAKSDLRFIEAIYKVLRDQFQYKPVLTKQQFLQCGFAERKMQIVCDIIKFVTKKHKELATLDKTKSQSKKKSSSSKDEREAKCETFFAEPIPVQSLLQTKKPLVERHLGSETAVKFLHDTSSPVAEENGETSFKPPEDNCEAKCELMDIQYKAQIELLNIQVAECQEKLQKVNWMENKLNSLEERMKGKVIVDEKDWNNLLSRVLLLETELLLKSKKNDLSSEFNSMSEERTSSRIMNPVSLETKETKEALPESLHHSSGYSSLLSTDTSPKAMTINYCGLTDISKDTTRQRMERLSKMIEETSDLLKYASSTS</sequence>
<evidence type="ECO:0000259" key="10">
    <source>
        <dbReference type="Pfam" id="PF15007"/>
    </source>
</evidence>
<comment type="subcellular location">
    <subcellularLocation>
        <location evidence="1">Cytoplasm</location>
        <location evidence="1">Cytoskeleton</location>
        <location evidence="1">Microtubule organizing center</location>
        <location evidence="1">Centrosome</location>
        <location evidence="1">Centriole</location>
    </subcellularLocation>
    <subcellularLocation>
        <location evidence="3">Cytoplasm</location>
        <location evidence="3">Cytoskeleton</location>
        <location evidence="3">Spindle pole</location>
    </subcellularLocation>
    <subcellularLocation>
        <location evidence="2">Midbody</location>
    </subcellularLocation>
</comment>
<dbReference type="PANTHER" id="PTHR31477:SF1">
    <property type="entry name" value="CENTROSOMAL PROTEIN OF 44 KDA"/>
    <property type="match status" value="1"/>
</dbReference>
<evidence type="ECO:0000256" key="2">
    <source>
        <dbReference type="ARBA" id="ARBA00004214"/>
    </source>
</evidence>
<evidence type="ECO:0000256" key="9">
    <source>
        <dbReference type="SAM" id="MobiDB-lite"/>
    </source>
</evidence>
<protein>
    <recommendedName>
        <fullName evidence="4">Centrosomal protein of 44 kDa</fullName>
    </recommendedName>
</protein>
<feature type="compositionally biased region" description="Low complexity" evidence="9">
    <location>
        <begin position="322"/>
        <end position="331"/>
    </location>
</feature>
<dbReference type="Pfam" id="PF15007">
    <property type="entry name" value="CEP44"/>
    <property type="match status" value="1"/>
</dbReference>
<evidence type="ECO:0000256" key="5">
    <source>
        <dbReference type="ARBA" id="ARBA00022490"/>
    </source>
</evidence>
<evidence type="ECO:0000256" key="7">
    <source>
        <dbReference type="ARBA" id="ARBA00023212"/>
    </source>
</evidence>
<dbReference type="GO" id="GO:0005814">
    <property type="term" value="C:centriole"/>
    <property type="evidence" value="ECO:0007669"/>
    <property type="project" value="UniProtKB-SubCell"/>
</dbReference>
<evidence type="ECO:0000313" key="14">
    <source>
        <dbReference type="RefSeq" id="XP_030047394.1"/>
    </source>
</evidence>
<accession>A0A6P7XB83</accession>
<dbReference type="GO" id="GO:0030496">
    <property type="term" value="C:midbody"/>
    <property type="evidence" value="ECO:0007669"/>
    <property type="project" value="UniProtKB-SubCell"/>
</dbReference>
<keyword evidence="11" id="KW-1185">Reference proteome</keyword>
<evidence type="ECO:0000313" key="11">
    <source>
        <dbReference type="Proteomes" id="UP000515156"/>
    </source>
</evidence>
<reference evidence="12 13" key="1">
    <citation type="submission" date="2025-04" db="UniProtKB">
        <authorList>
            <consortium name="RefSeq"/>
        </authorList>
    </citation>
    <scope>IDENTIFICATION</scope>
</reference>
<evidence type="ECO:0000313" key="13">
    <source>
        <dbReference type="RefSeq" id="XP_030047393.1"/>
    </source>
</evidence>
<dbReference type="PANTHER" id="PTHR31477">
    <property type="entry name" value="CENTROSOMAL PROTEIN OF 44 KDA"/>
    <property type="match status" value="1"/>
</dbReference>
<dbReference type="GO" id="GO:0000922">
    <property type="term" value="C:spindle pole"/>
    <property type="evidence" value="ECO:0007669"/>
    <property type="project" value="UniProtKB-SubCell"/>
</dbReference>
<keyword evidence="5" id="KW-0963">Cytoplasm</keyword>
<dbReference type="GO" id="GO:0010457">
    <property type="term" value="P:centriole-centriole cohesion"/>
    <property type="evidence" value="ECO:0007669"/>
    <property type="project" value="TreeGrafter"/>
</dbReference>
<dbReference type="RefSeq" id="XP_030047392.1">
    <property type="nucleotide sequence ID" value="XM_030191532.1"/>
</dbReference>
<dbReference type="KEGG" id="muo:115461597"/>
<feature type="domain" description="Centrosomal CEP44" evidence="10">
    <location>
        <begin position="5"/>
        <end position="129"/>
    </location>
</feature>
<dbReference type="AlphaFoldDB" id="A0A6P7XB83"/>
<dbReference type="CTD" id="80817"/>
<comment type="function">
    <text evidence="8">Centriole-enriched microtubule-binding protein involved in centriole biogenesis. In collaboration with CEP295 and POC1B, is required for the centriole-to-centrosome conversion by ensuring the formation of bona fide centriole wall. Functions as a linker component that maintains centrosome cohesion. Associates with CROCC and regulates its stability and localization to the centrosome.</text>
</comment>
<evidence type="ECO:0000256" key="3">
    <source>
        <dbReference type="ARBA" id="ARBA00004647"/>
    </source>
</evidence>